<comment type="caution">
    <text evidence="2">The sequence shown here is derived from an EMBL/GenBank/DDBJ whole genome shotgun (WGS) entry which is preliminary data.</text>
</comment>
<dbReference type="EMBL" id="BAABJP010000056">
    <property type="protein sequence ID" value="GAA5173358.1"/>
    <property type="molecule type" value="Genomic_DNA"/>
</dbReference>
<evidence type="ECO:0000313" key="2">
    <source>
        <dbReference type="EMBL" id="GAA5173358.1"/>
    </source>
</evidence>
<sequence length="137" mass="13602">MHAPSIFRTPLDERPRSTGHAPVTPARMAMPTAAGHGWGRPAETPGRGAAATSAPATARVGRLAVTGATPVATAAEVPVATRTSVATDASVRTKAPVATEASAAAAAPVATESPVVPPATKTSVATPEPAVDGGWRR</sequence>
<gene>
    <name evidence="2" type="ORF">GCM10023321_74660</name>
</gene>
<keyword evidence="3" id="KW-1185">Reference proteome</keyword>
<organism evidence="2 3">
    <name type="scientific">Pseudonocardia eucalypti</name>
    <dbReference type="NCBI Taxonomy" id="648755"/>
    <lineage>
        <taxon>Bacteria</taxon>
        <taxon>Bacillati</taxon>
        <taxon>Actinomycetota</taxon>
        <taxon>Actinomycetes</taxon>
        <taxon>Pseudonocardiales</taxon>
        <taxon>Pseudonocardiaceae</taxon>
        <taxon>Pseudonocardia</taxon>
    </lineage>
</organism>
<protein>
    <submittedName>
        <fullName evidence="2">Uncharacterized protein</fullName>
    </submittedName>
</protein>
<accession>A0ABP9R998</accession>
<name>A0ABP9R998_9PSEU</name>
<feature type="region of interest" description="Disordered" evidence="1">
    <location>
        <begin position="85"/>
        <end position="137"/>
    </location>
</feature>
<reference evidence="3" key="1">
    <citation type="journal article" date="2019" name="Int. J. Syst. Evol. Microbiol.">
        <title>The Global Catalogue of Microorganisms (GCM) 10K type strain sequencing project: providing services to taxonomists for standard genome sequencing and annotation.</title>
        <authorList>
            <consortium name="The Broad Institute Genomics Platform"/>
            <consortium name="The Broad Institute Genome Sequencing Center for Infectious Disease"/>
            <person name="Wu L."/>
            <person name="Ma J."/>
        </authorList>
    </citation>
    <scope>NUCLEOTIDE SEQUENCE [LARGE SCALE GENOMIC DNA]</scope>
    <source>
        <strain evidence="3">JCM 18303</strain>
    </source>
</reference>
<proteinExistence type="predicted"/>
<feature type="region of interest" description="Disordered" evidence="1">
    <location>
        <begin position="1"/>
        <end position="57"/>
    </location>
</feature>
<evidence type="ECO:0000313" key="3">
    <source>
        <dbReference type="Proteomes" id="UP001428817"/>
    </source>
</evidence>
<feature type="compositionally biased region" description="Low complexity" evidence="1">
    <location>
        <begin position="45"/>
        <end position="57"/>
    </location>
</feature>
<dbReference type="Proteomes" id="UP001428817">
    <property type="component" value="Unassembled WGS sequence"/>
</dbReference>
<evidence type="ECO:0000256" key="1">
    <source>
        <dbReference type="SAM" id="MobiDB-lite"/>
    </source>
</evidence>
<feature type="compositionally biased region" description="Low complexity" evidence="1">
    <location>
        <begin position="95"/>
        <end position="114"/>
    </location>
</feature>